<comment type="caution">
    <text evidence="2">The sequence shown here is derived from an EMBL/GenBank/DDBJ whole genome shotgun (WGS) entry which is preliminary data.</text>
</comment>
<dbReference type="AlphaFoldDB" id="A0A6B3NI05"/>
<accession>A0A6B3NI05</accession>
<protein>
    <recommendedName>
        <fullName evidence="1">DUF6760 domain-containing protein</fullName>
    </recommendedName>
</protein>
<evidence type="ECO:0000313" key="2">
    <source>
        <dbReference type="EMBL" id="NER30182.1"/>
    </source>
</evidence>
<evidence type="ECO:0000259" key="1">
    <source>
        <dbReference type="Pfam" id="PF20546"/>
    </source>
</evidence>
<name>A0A6B3NI05_9CYAN</name>
<dbReference type="Pfam" id="PF20546">
    <property type="entry name" value="DUF6760"/>
    <property type="match status" value="1"/>
</dbReference>
<sequence length="61" mass="7511">MLGYPLNQLHEEVAYLAYHFHWHYESIMAMEHEERNRWVEEVAKINRRLNTQSGARELEKR</sequence>
<reference evidence="2" key="1">
    <citation type="submission" date="2019-11" db="EMBL/GenBank/DDBJ databases">
        <title>Genomic insights into an expanded diversity of filamentous marine cyanobacteria reveals the extraordinary biosynthetic potential of Moorea and Okeania.</title>
        <authorList>
            <person name="Ferreira Leao T."/>
            <person name="Wang M."/>
            <person name="Moss N."/>
            <person name="Da Silva R."/>
            <person name="Sanders J."/>
            <person name="Nurk S."/>
            <person name="Gurevich A."/>
            <person name="Humphrey G."/>
            <person name="Reher R."/>
            <person name="Zhu Q."/>
            <person name="Belda-Ferre P."/>
            <person name="Glukhov E."/>
            <person name="Rex R."/>
            <person name="Dorrestein P.C."/>
            <person name="Knight R."/>
            <person name="Pevzner P."/>
            <person name="Gerwick W.H."/>
            <person name="Gerwick L."/>
        </authorList>
    </citation>
    <scope>NUCLEOTIDE SEQUENCE</scope>
    <source>
        <strain evidence="2">SIO1C4</strain>
    </source>
</reference>
<feature type="domain" description="DUF6760" evidence="1">
    <location>
        <begin position="7"/>
        <end position="53"/>
    </location>
</feature>
<dbReference type="InterPro" id="IPR046648">
    <property type="entry name" value="DUF6760"/>
</dbReference>
<proteinExistence type="predicted"/>
<dbReference type="EMBL" id="JAAHFQ010000501">
    <property type="protein sequence ID" value="NER30182.1"/>
    <property type="molecule type" value="Genomic_DNA"/>
</dbReference>
<organism evidence="2">
    <name type="scientific">Symploca sp. SIO1C4</name>
    <dbReference type="NCBI Taxonomy" id="2607765"/>
    <lineage>
        <taxon>Bacteria</taxon>
        <taxon>Bacillati</taxon>
        <taxon>Cyanobacteriota</taxon>
        <taxon>Cyanophyceae</taxon>
        <taxon>Coleofasciculales</taxon>
        <taxon>Coleofasciculaceae</taxon>
        <taxon>Symploca</taxon>
    </lineage>
</organism>
<gene>
    <name evidence="2" type="ORF">F6J89_21810</name>
</gene>